<feature type="compositionally biased region" description="Basic and acidic residues" evidence="1">
    <location>
        <begin position="289"/>
        <end position="298"/>
    </location>
</feature>
<name>A0ABQ5B512_9ASTR</name>
<keyword evidence="3" id="KW-1185">Reference proteome</keyword>
<evidence type="ECO:0000256" key="1">
    <source>
        <dbReference type="SAM" id="MobiDB-lite"/>
    </source>
</evidence>
<reference evidence="2" key="2">
    <citation type="submission" date="2022-01" db="EMBL/GenBank/DDBJ databases">
        <authorList>
            <person name="Yamashiro T."/>
            <person name="Shiraishi A."/>
            <person name="Satake H."/>
            <person name="Nakayama K."/>
        </authorList>
    </citation>
    <scope>NUCLEOTIDE SEQUENCE</scope>
</reference>
<proteinExistence type="predicted"/>
<dbReference type="Proteomes" id="UP001151760">
    <property type="component" value="Unassembled WGS sequence"/>
</dbReference>
<dbReference type="GO" id="GO:0003964">
    <property type="term" value="F:RNA-directed DNA polymerase activity"/>
    <property type="evidence" value="ECO:0007669"/>
    <property type="project" value="UniProtKB-KW"/>
</dbReference>
<organism evidence="2 3">
    <name type="scientific">Tanacetum coccineum</name>
    <dbReference type="NCBI Taxonomy" id="301880"/>
    <lineage>
        <taxon>Eukaryota</taxon>
        <taxon>Viridiplantae</taxon>
        <taxon>Streptophyta</taxon>
        <taxon>Embryophyta</taxon>
        <taxon>Tracheophyta</taxon>
        <taxon>Spermatophyta</taxon>
        <taxon>Magnoliopsida</taxon>
        <taxon>eudicotyledons</taxon>
        <taxon>Gunneridae</taxon>
        <taxon>Pentapetalae</taxon>
        <taxon>asterids</taxon>
        <taxon>campanulids</taxon>
        <taxon>Asterales</taxon>
        <taxon>Asteraceae</taxon>
        <taxon>Asteroideae</taxon>
        <taxon>Anthemideae</taxon>
        <taxon>Anthemidinae</taxon>
        <taxon>Tanacetum</taxon>
    </lineage>
</organism>
<reference evidence="2" key="1">
    <citation type="journal article" date="2022" name="Int. J. Mol. Sci.">
        <title>Draft Genome of Tanacetum Coccineum: Genomic Comparison of Closely Related Tanacetum-Family Plants.</title>
        <authorList>
            <person name="Yamashiro T."/>
            <person name="Shiraishi A."/>
            <person name="Nakayama K."/>
            <person name="Satake H."/>
        </authorList>
    </citation>
    <scope>NUCLEOTIDE SEQUENCE</scope>
</reference>
<dbReference type="EMBL" id="BQNB010012949">
    <property type="protein sequence ID" value="GJT09935.1"/>
    <property type="molecule type" value="Genomic_DNA"/>
</dbReference>
<evidence type="ECO:0000313" key="2">
    <source>
        <dbReference type="EMBL" id="GJT09935.1"/>
    </source>
</evidence>
<keyword evidence="2" id="KW-0695">RNA-directed DNA polymerase</keyword>
<evidence type="ECO:0000313" key="3">
    <source>
        <dbReference type="Proteomes" id="UP001151760"/>
    </source>
</evidence>
<feature type="region of interest" description="Disordered" evidence="1">
    <location>
        <begin position="201"/>
        <end position="308"/>
    </location>
</feature>
<keyword evidence="2" id="KW-0808">Transferase</keyword>
<dbReference type="InterPro" id="IPR036397">
    <property type="entry name" value="RNaseH_sf"/>
</dbReference>
<sequence length="308" mass="35636">MELTTASLHLITLKLVVKLKTRTKLSREFLKKTVKYNPAIWSRKLYNTLWAFRTAYKTPTGTTPYKLIYRKNFHLPFEIEHRAYWALKNYNPDLIAAVKHQYPFGYVELYGKDGKTFIVNGHRLKLYHEEDNYSREAVTPFFPKECLSKRVPFDQRNNPPKNQRIVYPPILDINHFRHFLVTLENLYPMDDEPMWAADRIVSPTPGKQKHGWTNSTKELSKHGMNSEPLSLADSFPQLFSTDSKSLDNTFPDDSREKASDEELEGPMKDQPLSADASPTALSPGYIANSDRRDKEGPERSCWTHPADG</sequence>
<dbReference type="Gene3D" id="3.30.420.10">
    <property type="entry name" value="Ribonuclease H-like superfamily/Ribonuclease H"/>
    <property type="match status" value="1"/>
</dbReference>
<comment type="caution">
    <text evidence="2">The sequence shown here is derived from an EMBL/GenBank/DDBJ whole genome shotgun (WGS) entry which is preliminary data.</text>
</comment>
<keyword evidence="2" id="KW-0548">Nucleotidyltransferase</keyword>
<gene>
    <name evidence="2" type="ORF">Tco_0856977</name>
</gene>
<protein>
    <submittedName>
        <fullName evidence="2">Reverse transcriptase domain-containing protein</fullName>
    </submittedName>
</protein>
<feature type="compositionally biased region" description="Polar residues" evidence="1">
    <location>
        <begin position="237"/>
        <end position="248"/>
    </location>
</feature>
<accession>A0ABQ5B512</accession>